<dbReference type="Proteomes" id="UP001165063">
    <property type="component" value="Unassembled WGS sequence"/>
</dbReference>
<evidence type="ECO:0000256" key="5">
    <source>
        <dbReference type="ARBA" id="ARBA00048763"/>
    </source>
</evidence>
<comment type="catalytic activity">
    <reaction evidence="4">
        <text>a 5'-end (N(7)-methyl 5'-triphosphoguanosine)-ribonucleoside in snoRNA + S-adenosyl-L-methionine = a 5'-end (N(2),N(7)-dimethyl 5'-triphosphoguanosine)-ribonucleoside in snoRNA + S-adenosyl-L-homocysteine + H(+)</text>
        <dbReference type="Rhea" id="RHEA:78475"/>
        <dbReference type="Rhea" id="RHEA-COMP:19086"/>
        <dbReference type="Rhea" id="RHEA-COMP:19088"/>
        <dbReference type="ChEBI" id="CHEBI:15378"/>
        <dbReference type="ChEBI" id="CHEBI:57856"/>
        <dbReference type="ChEBI" id="CHEBI:59789"/>
        <dbReference type="ChEBI" id="CHEBI:156461"/>
        <dbReference type="ChEBI" id="CHEBI:172880"/>
    </reaction>
    <physiologicalReaction direction="left-to-right" evidence="4">
        <dbReference type="Rhea" id="RHEA:78476"/>
    </physiologicalReaction>
</comment>
<proteinExistence type="inferred from homology"/>
<dbReference type="AlphaFoldDB" id="A0A9W6YVU4"/>
<evidence type="ECO:0000256" key="4">
    <source>
        <dbReference type="ARBA" id="ARBA00048740"/>
    </source>
</evidence>
<gene>
    <name evidence="8" type="ORF">Amon01_000217200</name>
</gene>
<evidence type="ECO:0000256" key="7">
    <source>
        <dbReference type="ARBA" id="ARBA00049790"/>
    </source>
</evidence>
<evidence type="ECO:0000256" key="2">
    <source>
        <dbReference type="ARBA" id="ARBA00025783"/>
    </source>
</evidence>
<protein>
    <recommendedName>
        <fullName evidence="1">Trimethylguanosine synthase</fullName>
    </recommendedName>
    <alternativeName>
        <fullName evidence="7">Cap-specific guanine-N(2) methyltransferase</fullName>
    </alternativeName>
</protein>
<accession>A0A9W6YVU4</accession>
<keyword evidence="9" id="KW-1185">Reference proteome</keyword>
<dbReference type="GO" id="GO:0071164">
    <property type="term" value="F:RNA cap trimethylguanosine synthase activity"/>
    <property type="evidence" value="ECO:0007669"/>
    <property type="project" value="TreeGrafter"/>
</dbReference>
<dbReference type="PANTHER" id="PTHR14741">
    <property type="entry name" value="S-ADENOSYLMETHIONINE-DEPENDENT METHYLTRANSFERASE RELATED"/>
    <property type="match status" value="1"/>
</dbReference>
<comment type="catalytic activity">
    <reaction evidence="6">
        <text>a 5'-end (N(7)-methyl 5'-triphosphoguanosine)-ribonucleoside in snRNA + S-adenosyl-L-methionine = a 5'-end (N(2),N(7)-dimethyl 5'-triphosphoguanosine)-ribonucleoside in snRNA + S-adenosyl-L-homocysteine + H(+)</text>
        <dbReference type="Rhea" id="RHEA:78471"/>
        <dbReference type="Rhea" id="RHEA-COMP:19085"/>
        <dbReference type="Rhea" id="RHEA-COMP:19087"/>
        <dbReference type="ChEBI" id="CHEBI:15378"/>
        <dbReference type="ChEBI" id="CHEBI:57856"/>
        <dbReference type="ChEBI" id="CHEBI:59789"/>
        <dbReference type="ChEBI" id="CHEBI:156461"/>
        <dbReference type="ChEBI" id="CHEBI:172880"/>
    </reaction>
    <physiologicalReaction direction="left-to-right" evidence="6">
        <dbReference type="Rhea" id="RHEA:78472"/>
    </physiologicalReaction>
</comment>
<dbReference type="OrthoDB" id="194443at2759"/>
<comment type="catalytic activity">
    <reaction evidence="5">
        <text>a 5'-end (N(2),N(7)-dimethyl 5'-triphosphoguanosine)-ribonucleoside in snRNA + S-adenosyl-L-methionine = a 5'-end (N(2),N(2),N(7)-trimethyl 5'-triphosphoguanosine)-ribonucleoside in snRNA + S-adenosyl-L-homocysteine + H(+)</text>
        <dbReference type="Rhea" id="RHEA:78479"/>
        <dbReference type="Rhea" id="RHEA-COMP:19087"/>
        <dbReference type="Rhea" id="RHEA-COMP:19089"/>
        <dbReference type="ChEBI" id="CHEBI:15378"/>
        <dbReference type="ChEBI" id="CHEBI:57856"/>
        <dbReference type="ChEBI" id="CHEBI:59789"/>
        <dbReference type="ChEBI" id="CHEBI:167623"/>
        <dbReference type="ChEBI" id="CHEBI:172880"/>
    </reaction>
    <physiologicalReaction direction="left-to-right" evidence="5">
        <dbReference type="Rhea" id="RHEA:78480"/>
    </physiologicalReaction>
</comment>
<organism evidence="8 9">
    <name type="scientific">Ambrosiozyma monospora</name>
    <name type="common">Yeast</name>
    <name type="synonym">Endomycopsis monosporus</name>
    <dbReference type="NCBI Taxonomy" id="43982"/>
    <lineage>
        <taxon>Eukaryota</taxon>
        <taxon>Fungi</taxon>
        <taxon>Dikarya</taxon>
        <taxon>Ascomycota</taxon>
        <taxon>Saccharomycotina</taxon>
        <taxon>Pichiomycetes</taxon>
        <taxon>Pichiales</taxon>
        <taxon>Pichiaceae</taxon>
        <taxon>Ambrosiozyma</taxon>
    </lineage>
</organism>
<reference evidence="8" key="1">
    <citation type="submission" date="2023-04" db="EMBL/GenBank/DDBJ databases">
        <title>Ambrosiozyma monospora NBRC 1965.</title>
        <authorList>
            <person name="Ichikawa N."/>
            <person name="Sato H."/>
            <person name="Tonouchi N."/>
        </authorList>
    </citation>
    <scope>NUCLEOTIDE SEQUENCE</scope>
    <source>
        <strain evidence="8">NBRC 1965</strain>
    </source>
</reference>
<evidence type="ECO:0000256" key="3">
    <source>
        <dbReference type="ARBA" id="ARBA00047418"/>
    </source>
</evidence>
<evidence type="ECO:0000313" key="9">
    <source>
        <dbReference type="Proteomes" id="UP001165063"/>
    </source>
</evidence>
<dbReference type="Gene3D" id="3.40.50.150">
    <property type="entry name" value="Vaccinia Virus protein VP39"/>
    <property type="match status" value="1"/>
</dbReference>
<comment type="similarity">
    <text evidence="2">Belongs to the methyltransferase superfamily. Trimethylguanosine synthase family.</text>
</comment>
<dbReference type="Pfam" id="PF09445">
    <property type="entry name" value="Methyltransf_15"/>
    <property type="match status" value="1"/>
</dbReference>
<dbReference type="EMBL" id="BSXU01000754">
    <property type="protein sequence ID" value="GMG21668.1"/>
    <property type="molecule type" value="Genomic_DNA"/>
</dbReference>
<name>A0A9W6YVU4_AMBMO</name>
<sequence>MQESHIEDTELEAEPNTEILNRAEVIPPELKKYWKSRYKLFNRFDDGIQLTYELWFSVTPEALAIYTAKFIKHCYPEAHTIVDLFCGGGGNTIQFLKQFDKVIGIDNQQMHLDCTLNNALIYADSQVLTEKLVLLNGNWGDDEDERLNVLNESGKIDIMFGSPPWGGPDYTSSEVYDVDWLAPLPLADLLRSMKKYSKNIVLFLPRNTNLKQIEKATSKVFGKDSQVRITRSYVGASLKGLLCFWGDEFCNYSRK</sequence>
<evidence type="ECO:0000313" key="8">
    <source>
        <dbReference type="EMBL" id="GMG21668.1"/>
    </source>
</evidence>
<comment type="catalytic activity">
    <reaction evidence="3">
        <text>a 5'-end (N(2),N(7)-dimethyl 5'-triphosphoguanosine)-ribonucleoside in snoRNA + S-adenosyl-L-methionine = a 5'-end (N(2),N(2),N(7)-trimethyl 5'-triphosphoguanosine)-ribonucleoside in snoRNA + S-adenosyl-L-homocysteine + H(+)</text>
        <dbReference type="Rhea" id="RHEA:78507"/>
        <dbReference type="Rhea" id="RHEA-COMP:19088"/>
        <dbReference type="Rhea" id="RHEA-COMP:19090"/>
        <dbReference type="ChEBI" id="CHEBI:15378"/>
        <dbReference type="ChEBI" id="CHEBI:57856"/>
        <dbReference type="ChEBI" id="CHEBI:59789"/>
        <dbReference type="ChEBI" id="CHEBI:167623"/>
        <dbReference type="ChEBI" id="CHEBI:172880"/>
    </reaction>
    <physiologicalReaction direction="left-to-right" evidence="3">
        <dbReference type="Rhea" id="RHEA:78508"/>
    </physiologicalReaction>
</comment>
<comment type="caution">
    <text evidence="8">The sequence shown here is derived from an EMBL/GenBank/DDBJ whole genome shotgun (WGS) entry which is preliminary data.</text>
</comment>
<evidence type="ECO:0000256" key="1">
    <source>
        <dbReference type="ARBA" id="ARBA00018517"/>
    </source>
</evidence>
<dbReference type="SUPFAM" id="SSF53335">
    <property type="entry name" value="S-adenosyl-L-methionine-dependent methyltransferases"/>
    <property type="match status" value="1"/>
</dbReference>
<dbReference type="InterPro" id="IPR029063">
    <property type="entry name" value="SAM-dependent_MTases_sf"/>
</dbReference>
<dbReference type="InterPro" id="IPR019012">
    <property type="entry name" value="RNA_cap_Gua-N2-MeTrfase"/>
</dbReference>
<evidence type="ECO:0000256" key="6">
    <source>
        <dbReference type="ARBA" id="ARBA00049075"/>
    </source>
</evidence>
<dbReference type="PANTHER" id="PTHR14741:SF32">
    <property type="entry name" value="TRIMETHYLGUANOSINE SYNTHASE"/>
    <property type="match status" value="1"/>
</dbReference>
<dbReference type="GO" id="GO:0005634">
    <property type="term" value="C:nucleus"/>
    <property type="evidence" value="ECO:0007669"/>
    <property type="project" value="TreeGrafter"/>
</dbReference>